<dbReference type="EMBL" id="CP017831">
    <property type="protein sequence ID" value="AOZ96242.1"/>
    <property type="molecule type" value="Genomic_DNA"/>
</dbReference>
<dbReference type="OrthoDB" id="2036155at2"/>
<evidence type="ECO:0008006" key="3">
    <source>
        <dbReference type="Google" id="ProtNLM"/>
    </source>
</evidence>
<accession>A0A1D9P163</accession>
<dbReference type="PROSITE" id="PS51257">
    <property type="entry name" value="PROKAR_LIPOPROTEIN"/>
    <property type="match status" value="1"/>
</dbReference>
<dbReference type="Proteomes" id="UP000179284">
    <property type="component" value="Chromosome I"/>
</dbReference>
<proteinExistence type="predicted"/>
<evidence type="ECO:0000313" key="2">
    <source>
        <dbReference type="Proteomes" id="UP000179284"/>
    </source>
</evidence>
<gene>
    <name evidence="1" type="ORF">bhn_I1208</name>
</gene>
<dbReference type="KEGG" id="bhu:bhn_I1208"/>
<name>A0A1D9P163_9FIRM</name>
<dbReference type="AlphaFoldDB" id="A0A1D9P163"/>
<evidence type="ECO:0000313" key="1">
    <source>
        <dbReference type="EMBL" id="AOZ96242.1"/>
    </source>
</evidence>
<protein>
    <recommendedName>
        <fullName evidence="3">Lipoprotein</fullName>
    </recommendedName>
</protein>
<reference evidence="2" key="1">
    <citation type="submission" date="2016-10" db="EMBL/GenBank/DDBJ databases">
        <title>The complete genome sequence of the rumen bacterium Butyrivibrio hungatei MB2003.</title>
        <authorList>
            <person name="Palevich N."/>
            <person name="Kelly W.J."/>
            <person name="Leahy S.C."/>
            <person name="Altermann E."/>
            <person name="Rakonjac J."/>
            <person name="Attwood G.T."/>
        </authorList>
    </citation>
    <scope>NUCLEOTIDE SEQUENCE [LARGE SCALE GENOMIC DNA]</scope>
    <source>
        <strain evidence="2">MB2003</strain>
    </source>
</reference>
<keyword evidence="2" id="KW-1185">Reference proteome</keyword>
<organism evidence="1 2">
    <name type="scientific">Butyrivibrio hungatei</name>
    <dbReference type="NCBI Taxonomy" id="185008"/>
    <lineage>
        <taxon>Bacteria</taxon>
        <taxon>Bacillati</taxon>
        <taxon>Bacillota</taxon>
        <taxon>Clostridia</taxon>
        <taxon>Lachnospirales</taxon>
        <taxon>Lachnospiraceae</taxon>
        <taxon>Butyrivibrio</taxon>
    </lineage>
</organism>
<sequence>MKRVNIGIAALSVALLTGCSEPAPEAAIEASTDEHGWPSAYAEYIRTEYGDEYFREDEMPFALIYVDDNTEPELLIDSGSEAGGEYILTYYDGQVVEGHFSRIGSKYIQYGGLIYTDTGHQDYYPVEITELKDGRFTIIGSGVRYVSEDDWKKMTTDENYPYILTYEWEEQPVTEEEFNAHIAELLDESKLQYAEKYHSYADMLEILDNWG</sequence>
<dbReference type="RefSeq" id="WP_071175948.1">
    <property type="nucleotide sequence ID" value="NZ_CP017831.1"/>
</dbReference>